<dbReference type="EMBL" id="KU686210">
    <property type="protein sequence ID" value="AOV61685.1"/>
    <property type="molecule type" value="Genomic_DNA"/>
</dbReference>
<dbReference type="GeneID" id="30310165"/>
<name>A0A1D8KSN5_9CAUD</name>
<reference evidence="1 2" key="1">
    <citation type="journal article" date="2016" name="Virology">
        <title>The genomic content and context of auxiliary metabolic genes in marine cyanomyoviruses.</title>
        <authorList>
            <person name="Crummett L.T."/>
            <person name="Puxty R.J."/>
            <person name="Weihe C."/>
            <person name="Marston M.F."/>
            <person name="Martiny J.B."/>
        </authorList>
    </citation>
    <scope>NUCLEOTIDE SEQUENCE [LARGE SCALE GENOMIC DNA]</scope>
    <source>
        <strain evidence="1">0810PA09</strain>
    </source>
</reference>
<dbReference type="RefSeq" id="YP_009325201.1">
    <property type="nucleotide sequence ID" value="NC_031944.1"/>
</dbReference>
<proteinExistence type="predicted"/>
<organism evidence="1 2">
    <name type="scientific">Synechococcus phage S-WAM1</name>
    <dbReference type="NCBI Taxonomy" id="1815521"/>
    <lineage>
        <taxon>Viruses</taxon>
        <taxon>Duplodnaviria</taxon>
        <taxon>Heunggongvirae</taxon>
        <taxon>Uroviricota</taxon>
        <taxon>Caudoviricetes</taxon>
        <taxon>Pantevenvirales</taxon>
        <taxon>Kyanoviridae</taxon>
        <taxon>Sokavirus</taxon>
        <taxon>Sokavirus swam1</taxon>
    </lineage>
</organism>
<evidence type="ECO:0000313" key="1">
    <source>
        <dbReference type="EMBL" id="AOV61685.1"/>
    </source>
</evidence>
<dbReference type="OrthoDB" id="24279at10239"/>
<keyword evidence="2" id="KW-1185">Reference proteome</keyword>
<sequence>MKIKIIYRDCDPSIGQDRSLPYTAYLIEYLQDGITKFDIAVAPKRVDIFDHYWDHYRHDLINMTQTEGRVNPKLWGNSNKSSDKKKK</sequence>
<dbReference type="KEGG" id="vg:30310165"/>
<accession>A0A1D8KSN5</accession>
<gene>
    <name evidence="1" type="ORF">P090810_212</name>
</gene>
<dbReference type="Proteomes" id="UP000204364">
    <property type="component" value="Segment"/>
</dbReference>
<protein>
    <submittedName>
        <fullName evidence="1">Uncharacterized protein</fullName>
    </submittedName>
</protein>
<evidence type="ECO:0000313" key="2">
    <source>
        <dbReference type="Proteomes" id="UP000204364"/>
    </source>
</evidence>